<keyword evidence="2" id="KW-1185">Reference proteome</keyword>
<proteinExistence type="predicted"/>
<protein>
    <submittedName>
        <fullName evidence="1">Uncharacterized protein</fullName>
    </submittedName>
</protein>
<gene>
    <name evidence="1" type="ORF">HPB49_002984</name>
</gene>
<organism evidence="1 2">
    <name type="scientific">Dermacentor silvarum</name>
    <name type="common">Tick</name>
    <dbReference type="NCBI Taxonomy" id="543639"/>
    <lineage>
        <taxon>Eukaryota</taxon>
        <taxon>Metazoa</taxon>
        <taxon>Ecdysozoa</taxon>
        <taxon>Arthropoda</taxon>
        <taxon>Chelicerata</taxon>
        <taxon>Arachnida</taxon>
        <taxon>Acari</taxon>
        <taxon>Parasitiformes</taxon>
        <taxon>Ixodida</taxon>
        <taxon>Ixodoidea</taxon>
        <taxon>Ixodidae</taxon>
        <taxon>Rhipicephalinae</taxon>
        <taxon>Dermacentor</taxon>
    </lineage>
</organism>
<evidence type="ECO:0000313" key="1">
    <source>
        <dbReference type="EMBL" id="KAH7952960.1"/>
    </source>
</evidence>
<name>A0ACB8CUU4_DERSI</name>
<evidence type="ECO:0000313" key="2">
    <source>
        <dbReference type="Proteomes" id="UP000821865"/>
    </source>
</evidence>
<sequence length="879" mass="95101">MPDMCAAAHHYHYGDGRASSAEMYLHRLSGQEKEPHIVSVDHSYAKAWNAHPDSHHAKPAKLLFMKDVFFSESKTGIRENVVVNVETWKGVDAPPYDGSKTRNLMSECERSASVSSRPDISTWDENVKRLGWTNSQHRAFNHVMRLLHADRLARLAYSNNANEPVLRRLAVDRTARRLRRIMGLFSWDLKLLQWLHQLLMEKATASYVAAYLDALQALRAQIPQLIDKLVARQATPGRSTGPDAVGMLLRRPWDPVAPFLSQHKPKRLPCSPLLVVCPCGPRPQAAGLPRSKFWTSQLSVLGKLVTVDPVPTTPPNASLNQVLEAMVAAARAKVLELKSHFSSRPIILIGWMIGGLVACQVSLLESVSAVVCFGFPLVGLSGSRDVDDPLLDSHTPTLFVVGQNALSCSMDELENFREHMKAVSGLVVVGGADDALHMCALKKRLEGVTQSMVDRCVLDEVGSFLQWVLSAPHMGPAGSIASKATAATGTSLAARRCSQAPLPDSSCQGTLGRHQSRQYRSHFHRQSSSGSSNMDNAICSSSKSSFVATGMHTKRGSGRRVGRPPKQVTEKPAFSSFTPLKVSRPLASQQRKRTPPAPTTWPAGSPSQPSEHCILPGPLPASDDTVPLSASSEADLMPTSSLWSQSLIADPQSSPCFSSSPMSSPMSKFQQKVHCTGNDTQLTLDAAGELQLALDAGSVNSTAEERLKEEGKFVSLADGGVRTSQLQKSLQPSNQLPAVCSTQAANNPFCQMVLPASRTISMVVTPTKMELHSGHSGICSLSGPPLGPTASEEPLQCAQSRESTALEMLAEASSTHRDGDIVRGVDTSVCSTSQIPPTRTLGTSQVVKGMPSRYKASFSLPSTAATRTRKVRMPRFYDS</sequence>
<dbReference type="Proteomes" id="UP000821865">
    <property type="component" value="Chromosome 4"/>
</dbReference>
<reference evidence="1" key="1">
    <citation type="submission" date="2020-05" db="EMBL/GenBank/DDBJ databases">
        <title>Large-scale comparative analyses of tick genomes elucidate their genetic diversity and vector capacities.</title>
        <authorList>
            <person name="Jia N."/>
            <person name="Wang J."/>
            <person name="Shi W."/>
            <person name="Du L."/>
            <person name="Sun Y."/>
            <person name="Zhan W."/>
            <person name="Jiang J."/>
            <person name="Wang Q."/>
            <person name="Zhang B."/>
            <person name="Ji P."/>
            <person name="Sakyi L.B."/>
            <person name="Cui X."/>
            <person name="Yuan T."/>
            <person name="Jiang B."/>
            <person name="Yang W."/>
            <person name="Lam T.T.-Y."/>
            <person name="Chang Q."/>
            <person name="Ding S."/>
            <person name="Wang X."/>
            <person name="Zhu J."/>
            <person name="Ruan X."/>
            <person name="Zhao L."/>
            <person name="Wei J."/>
            <person name="Que T."/>
            <person name="Du C."/>
            <person name="Cheng J."/>
            <person name="Dai P."/>
            <person name="Han X."/>
            <person name="Huang E."/>
            <person name="Gao Y."/>
            <person name="Liu J."/>
            <person name="Shao H."/>
            <person name="Ye R."/>
            <person name="Li L."/>
            <person name="Wei W."/>
            <person name="Wang X."/>
            <person name="Wang C."/>
            <person name="Yang T."/>
            <person name="Huo Q."/>
            <person name="Li W."/>
            <person name="Guo W."/>
            <person name="Chen H."/>
            <person name="Zhou L."/>
            <person name="Ni X."/>
            <person name="Tian J."/>
            <person name="Zhou Y."/>
            <person name="Sheng Y."/>
            <person name="Liu T."/>
            <person name="Pan Y."/>
            <person name="Xia L."/>
            <person name="Li J."/>
            <person name="Zhao F."/>
            <person name="Cao W."/>
        </authorList>
    </citation>
    <scope>NUCLEOTIDE SEQUENCE</scope>
    <source>
        <strain evidence="1">Dsil-2018</strain>
    </source>
</reference>
<comment type="caution">
    <text evidence="1">The sequence shown here is derived from an EMBL/GenBank/DDBJ whole genome shotgun (WGS) entry which is preliminary data.</text>
</comment>
<dbReference type="EMBL" id="CM023473">
    <property type="protein sequence ID" value="KAH7952960.1"/>
    <property type="molecule type" value="Genomic_DNA"/>
</dbReference>
<accession>A0ACB8CUU4</accession>